<dbReference type="Proteomes" id="UP001152888">
    <property type="component" value="Unassembled WGS sequence"/>
</dbReference>
<protein>
    <submittedName>
        <fullName evidence="1">Uncharacterized protein</fullName>
    </submittedName>
</protein>
<dbReference type="EMBL" id="CAKOFQ010006750">
    <property type="protein sequence ID" value="CAH1968068.1"/>
    <property type="molecule type" value="Genomic_DNA"/>
</dbReference>
<organism evidence="1 2">
    <name type="scientific">Acanthoscelides obtectus</name>
    <name type="common">Bean weevil</name>
    <name type="synonym">Bruchus obtectus</name>
    <dbReference type="NCBI Taxonomy" id="200917"/>
    <lineage>
        <taxon>Eukaryota</taxon>
        <taxon>Metazoa</taxon>
        <taxon>Ecdysozoa</taxon>
        <taxon>Arthropoda</taxon>
        <taxon>Hexapoda</taxon>
        <taxon>Insecta</taxon>
        <taxon>Pterygota</taxon>
        <taxon>Neoptera</taxon>
        <taxon>Endopterygota</taxon>
        <taxon>Coleoptera</taxon>
        <taxon>Polyphaga</taxon>
        <taxon>Cucujiformia</taxon>
        <taxon>Chrysomeloidea</taxon>
        <taxon>Chrysomelidae</taxon>
        <taxon>Bruchinae</taxon>
        <taxon>Bruchini</taxon>
        <taxon>Acanthoscelides</taxon>
    </lineage>
</organism>
<name>A0A9P0K6E7_ACAOB</name>
<proteinExistence type="predicted"/>
<comment type="caution">
    <text evidence="1">The sequence shown here is derived from an EMBL/GenBank/DDBJ whole genome shotgun (WGS) entry which is preliminary data.</text>
</comment>
<keyword evidence="2" id="KW-1185">Reference proteome</keyword>
<evidence type="ECO:0000313" key="2">
    <source>
        <dbReference type="Proteomes" id="UP001152888"/>
    </source>
</evidence>
<gene>
    <name evidence="1" type="ORF">ACAOBT_LOCUS7668</name>
</gene>
<reference evidence="1" key="1">
    <citation type="submission" date="2022-03" db="EMBL/GenBank/DDBJ databases">
        <authorList>
            <person name="Sayadi A."/>
        </authorList>
    </citation>
    <scope>NUCLEOTIDE SEQUENCE</scope>
</reference>
<accession>A0A9P0K6E7</accession>
<sequence>MSLYTVLPNNEFLKNFRLNPIIATRLWKFGQTFCVTQYI</sequence>
<evidence type="ECO:0000313" key="1">
    <source>
        <dbReference type="EMBL" id="CAH1968068.1"/>
    </source>
</evidence>
<dbReference type="AlphaFoldDB" id="A0A9P0K6E7"/>